<name>A0A367JCM6_RHIAZ</name>
<protein>
    <submittedName>
        <fullName evidence="1">Uncharacterized protein</fullName>
    </submittedName>
</protein>
<dbReference type="OrthoDB" id="10277597at2759"/>
<gene>
    <name evidence="1" type="ORF">CU097_004281</name>
</gene>
<sequence>MFTWDWIYKEFIQQKIMNSEEFSYEEFADLFVEPDRSMVDMYYIKALDYLTSDANLKHYWTPNETKAKLLLAIKDCNASYRALRVAIRTSAIFPESFDAYIHHNILTVEAIITNFLDTLEFYRSFIMNENYERICASSVVIPTVRQLFKINVALSTKWYKIQS</sequence>
<keyword evidence="2" id="KW-1185">Reference proteome</keyword>
<proteinExistence type="predicted"/>
<reference evidence="1 2" key="1">
    <citation type="journal article" date="2018" name="G3 (Bethesda)">
        <title>Phylogenetic and Phylogenomic Definition of Rhizopus Species.</title>
        <authorList>
            <person name="Gryganskyi A.P."/>
            <person name="Golan J."/>
            <person name="Dolatabadi S."/>
            <person name="Mondo S."/>
            <person name="Robb S."/>
            <person name="Idnurm A."/>
            <person name="Muszewska A."/>
            <person name="Steczkiewicz K."/>
            <person name="Masonjones S."/>
            <person name="Liao H.L."/>
            <person name="Gajdeczka M.T."/>
            <person name="Anike F."/>
            <person name="Vuek A."/>
            <person name="Anishchenko I.M."/>
            <person name="Voigt K."/>
            <person name="de Hoog G.S."/>
            <person name="Smith M.E."/>
            <person name="Heitman J."/>
            <person name="Vilgalys R."/>
            <person name="Stajich J.E."/>
        </authorList>
    </citation>
    <scope>NUCLEOTIDE SEQUENCE [LARGE SCALE GENOMIC DNA]</scope>
    <source>
        <strain evidence="1 2">CBS 357.93</strain>
    </source>
</reference>
<evidence type="ECO:0000313" key="2">
    <source>
        <dbReference type="Proteomes" id="UP000252139"/>
    </source>
</evidence>
<accession>A0A367JCM6</accession>
<dbReference type="EMBL" id="PJQL01001617">
    <property type="protein sequence ID" value="RCH87635.1"/>
    <property type="molecule type" value="Genomic_DNA"/>
</dbReference>
<dbReference type="Proteomes" id="UP000252139">
    <property type="component" value="Unassembled WGS sequence"/>
</dbReference>
<comment type="caution">
    <text evidence="1">The sequence shown here is derived from an EMBL/GenBank/DDBJ whole genome shotgun (WGS) entry which is preliminary data.</text>
</comment>
<dbReference type="AlphaFoldDB" id="A0A367JCM6"/>
<organism evidence="1 2">
    <name type="scientific">Rhizopus azygosporus</name>
    <name type="common">Rhizopus microsporus var. azygosporus</name>
    <dbReference type="NCBI Taxonomy" id="86630"/>
    <lineage>
        <taxon>Eukaryota</taxon>
        <taxon>Fungi</taxon>
        <taxon>Fungi incertae sedis</taxon>
        <taxon>Mucoromycota</taxon>
        <taxon>Mucoromycotina</taxon>
        <taxon>Mucoromycetes</taxon>
        <taxon>Mucorales</taxon>
        <taxon>Mucorineae</taxon>
        <taxon>Rhizopodaceae</taxon>
        <taxon>Rhizopus</taxon>
    </lineage>
</organism>
<evidence type="ECO:0000313" key="1">
    <source>
        <dbReference type="EMBL" id="RCH87635.1"/>
    </source>
</evidence>